<dbReference type="InterPro" id="IPR027417">
    <property type="entry name" value="P-loop_NTPase"/>
</dbReference>
<feature type="region of interest" description="Disordered" evidence="2">
    <location>
        <begin position="72"/>
        <end position="95"/>
    </location>
</feature>
<keyword evidence="5" id="KW-1185">Reference proteome</keyword>
<evidence type="ECO:0000256" key="2">
    <source>
        <dbReference type="SAM" id="MobiDB-lite"/>
    </source>
</evidence>
<comment type="caution">
    <text evidence="4">The sequence shown here is derived from an EMBL/GenBank/DDBJ whole genome shotgun (WGS) entry which is preliminary data.</text>
</comment>
<evidence type="ECO:0000259" key="3">
    <source>
        <dbReference type="Pfam" id="PF24883"/>
    </source>
</evidence>
<keyword evidence="1" id="KW-0677">Repeat</keyword>
<gene>
    <name evidence="4" type="ORF">P691DRAFT_811177</name>
</gene>
<dbReference type="Gene3D" id="3.40.50.300">
    <property type="entry name" value="P-loop containing nucleotide triphosphate hydrolases"/>
    <property type="match status" value="1"/>
</dbReference>
<accession>A0A9P6BY78</accession>
<dbReference type="EMBL" id="MU151678">
    <property type="protein sequence ID" value="KAF9442225.1"/>
    <property type="molecule type" value="Genomic_DNA"/>
</dbReference>
<dbReference type="Proteomes" id="UP000807342">
    <property type="component" value="Unassembled WGS sequence"/>
</dbReference>
<organism evidence="4 5">
    <name type="scientific">Macrolepiota fuliginosa MF-IS2</name>
    <dbReference type="NCBI Taxonomy" id="1400762"/>
    <lineage>
        <taxon>Eukaryota</taxon>
        <taxon>Fungi</taxon>
        <taxon>Dikarya</taxon>
        <taxon>Basidiomycota</taxon>
        <taxon>Agaricomycotina</taxon>
        <taxon>Agaricomycetes</taxon>
        <taxon>Agaricomycetidae</taxon>
        <taxon>Agaricales</taxon>
        <taxon>Agaricineae</taxon>
        <taxon>Agaricaceae</taxon>
        <taxon>Macrolepiota</taxon>
    </lineage>
</organism>
<dbReference type="SUPFAM" id="SSF52540">
    <property type="entry name" value="P-loop containing nucleoside triphosphate hydrolases"/>
    <property type="match status" value="1"/>
</dbReference>
<dbReference type="PANTHER" id="PTHR10039">
    <property type="entry name" value="AMELOGENIN"/>
    <property type="match status" value="1"/>
</dbReference>
<evidence type="ECO:0000313" key="4">
    <source>
        <dbReference type="EMBL" id="KAF9442225.1"/>
    </source>
</evidence>
<dbReference type="InterPro" id="IPR056884">
    <property type="entry name" value="NPHP3-like_N"/>
</dbReference>
<feature type="region of interest" description="Disordered" evidence="2">
    <location>
        <begin position="17"/>
        <end position="38"/>
    </location>
</feature>
<dbReference type="PANTHER" id="PTHR10039:SF17">
    <property type="entry name" value="FUNGAL STAND N-TERMINAL GOODBYE DOMAIN-CONTAINING PROTEIN-RELATED"/>
    <property type="match status" value="1"/>
</dbReference>
<reference evidence="4" key="1">
    <citation type="submission" date="2020-11" db="EMBL/GenBank/DDBJ databases">
        <authorList>
            <consortium name="DOE Joint Genome Institute"/>
            <person name="Ahrendt S."/>
            <person name="Riley R."/>
            <person name="Andreopoulos W."/>
            <person name="Labutti K."/>
            <person name="Pangilinan J."/>
            <person name="Ruiz-Duenas F.J."/>
            <person name="Barrasa J.M."/>
            <person name="Sanchez-Garcia M."/>
            <person name="Camarero S."/>
            <person name="Miyauchi S."/>
            <person name="Serrano A."/>
            <person name="Linde D."/>
            <person name="Babiker R."/>
            <person name="Drula E."/>
            <person name="Ayuso-Fernandez I."/>
            <person name="Pacheco R."/>
            <person name="Padilla G."/>
            <person name="Ferreira P."/>
            <person name="Barriuso J."/>
            <person name="Kellner H."/>
            <person name="Castanera R."/>
            <person name="Alfaro M."/>
            <person name="Ramirez L."/>
            <person name="Pisabarro A.G."/>
            <person name="Kuo A."/>
            <person name="Tritt A."/>
            <person name="Lipzen A."/>
            <person name="He G."/>
            <person name="Yan M."/>
            <person name="Ng V."/>
            <person name="Cullen D."/>
            <person name="Martin F."/>
            <person name="Rosso M.-N."/>
            <person name="Henrissat B."/>
            <person name="Hibbett D."/>
            <person name="Martinez A.T."/>
            <person name="Grigoriev I.V."/>
        </authorList>
    </citation>
    <scope>NUCLEOTIDE SEQUENCE</scope>
    <source>
        <strain evidence="4">MF-IS2</strain>
    </source>
</reference>
<dbReference type="AlphaFoldDB" id="A0A9P6BY78"/>
<proteinExistence type="predicted"/>
<evidence type="ECO:0000256" key="1">
    <source>
        <dbReference type="ARBA" id="ARBA00022737"/>
    </source>
</evidence>
<evidence type="ECO:0000313" key="5">
    <source>
        <dbReference type="Proteomes" id="UP000807342"/>
    </source>
</evidence>
<dbReference type="Pfam" id="PF24883">
    <property type="entry name" value="NPHP3_N"/>
    <property type="match status" value="1"/>
</dbReference>
<feature type="domain" description="Nephrocystin 3-like N-terminal" evidence="3">
    <location>
        <begin position="168"/>
        <end position="328"/>
    </location>
</feature>
<feature type="region of interest" description="Disordered" evidence="2">
    <location>
        <begin position="139"/>
        <end position="160"/>
    </location>
</feature>
<dbReference type="OrthoDB" id="7464126at2759"/>
<protein>
    <recommendedName>
        <fullName evidence="3">Nephrocystin 3-like N-terminal domain-containing protein</fullName>
    </recommendedName>
</protein>
<name>A0A9P6BY78_9AGAR</name>
<sequence>MSSPEPLKPSFLRVLKRKREGEEQPPTVHPVQRLSAPKRSAQVQSIINGDQPANPRNAVLNTRVLPLQQSPVSNVSAVSDTDRTTNHSNAIPPPALIAPTTSSVLTGAHHFTIGALTAITQNIDASVTVLQQLREKAKPAAMHDSSARDYPPRCHPGTRKRLRSHIGQWGMGKGGNRRMLWVLGPTAVGKSAVAQATAEEFDEMGGFGASFFFSRPNHIDNPDWVISTLVYQLATKHRQYKHIITQRLVDDPLILEKNRLVQFRKLIIEPFRILMTEYPDTVREPLLIILDGLDECEDKEAQIEFINLISTHVRQVDEFPLRWMICSRPEWHLQTALSNSDFEVVCERQELQVHDPEAQADVRHLLVAGFDKIREKYKDRLPNGWPDDHRVFQIAIAASGHLGFASFILRFIGDDQYSDPDSRLNICMKFLSGGGTIGAMNPLHALDLLYRQILSGVPANTLPITMRILGFFLFHNSNQFSADGGAGFLNIDQTTFRRSLQDLHSVIYVPSAEESNETLPRIYHASFSDFLKDPSRSGTFCLDRQAADYDFTLQCLYWIENHGVQVTTALPFFVIDPGAQSWFTVNLVEFSATNAWRSCCGLSDDIISRLEGFNFSCMSSTLIGTLEDFGHVDFTEFLKWLYSLGSIRNKSLITVIPQEPGPISERMQAWELKTHMDSSYQPFTWVRVKYQERFPEGYIATFIPDIDVFALKLPFTLRLRLGKAAHVYISLQFDSHPRWEQLF</sequence>